<accession>A0ABC8U979</accession>
<dbReference type="AlphaFoldDB" id="A0ABC8U979"/>
<dbReference type="FunFam" id="2.60.40.10:FF:000250">
    <property type="entry name" value="1,4-alpha-glucan-branching enzyme, chloroplastic/amyloplastic"/>
    <property type="match status" value="1"/>
</dbReference>
<evidence type="ECO:0000259" key="1">
    <source>
        <dbReference type="Pfam" id="PF02922"/>
    </source>
</evidence>
<keyword evidence="3" id="KW-1185">Reference proteome</keyword>
<dbReference type="PANTHER" id="PTHR43651:SF2">
    <property type="entry name" value="1,4-ALPHA-GLUCAN-BRANCHING ENZYME, CHLOROPLASTIC_AMYLOPLASTIC"/>
    <property type="match status" value="1"/>
</dbReference>
<dbReference type="Proteomes" id="UP001642360">
    <property type="component" value="Unassembled WGS sequence"/>
</dbReference>
<dbReference type="SUPFAM" id="SSF81296">
    <property type="entry name" value="E set domains"/>
    <property type="match status" value="1"/>
</dbReference>
<evidence type="ECO:0000313" key="2">
    <source>
        <dbReference type="EMBL" id="CAK9178326.1"/>
    </source>
</evidence>
<reference evidence="2 3" key="1">
    <citation type="submission" date="2024-02" db="EMBL/GenBank/DDBJ databases">
        <authorList>
            <person name="Vignale AGUSTIN F."/>
            <person name="Sosa J E."/>
            <person name="Modenutti C."/>
        </authorList>
    </citation>
    <scope>NUCLEOTIDE SEQUENCE [LARGE SCALE GENOMIC DNA]</scope>
</reference>
<dbReference type="InterPro" id="IPR013783">
    <property type="entry name" value="Ig-like_fold"/>
</dbReference>
<sequence>MYSSAGFLSSPVLKSLPPFSSKQSFTLWRDNQSVASRQTSAVKPGFRKLLGNLPVIPPSTISRHGRVKQSSAMSAVLTDDNSTMTNIEDDTENIGILAVDPGLEPYKDHFNYRVNRYVEQKRLIEKYEGSLEEFGQGYLKFGFNQEEGGIVYREWAPAAQEAQVIGDFNGWDGSNHNMEKNQFGVWSIKILDSGGNPAIPHNSRVKFRFKHGDGVWLDRIPAWIKYATVDPTRFAAPYDGVYWDPPPSERC</sequence>
<proteinExistence type="predicted"/>
<dbReference type="Gene3D" id="3.20.20.80">
    <property type="entry name" value="Glycosidases"/>
    <property type="match status" value="1"/>
</dbReference>
<organism evidence="2 3">
    <name type="scientific">Ilex paraguariensis</name>
    <name type="common">yerba mate</name>
    <dbReference type="NCBI Taxonomy" id="185542"/>
    <lineage>
        <taxon>Eukaryota</taxon>
        <taxon>Viridiplantae</taxon>
        <taxon>Streptophyta</taxon>
        <taxon>Embryophyta</taxon>
        <taxon>Tracheophyta</taxon>
        <taxon>Spermatophyta</taxon>
        <taxon>Magnoliopsida</taxon>
        <taxon>eudicotyledons</taxon>
        <taxon>Gunneridae</taxon>
        <taxon>Pentapetalae</taxon>
        <taxon>asterids</taxon>
        <taxon>campanulids</taxon>
        <taxon>Aquifoliales</taxon>
        <taxon>Aquifoliaceae</taxon>
        <taxon>Ilex</taxon>
    </lineage>
</organism>
<dbReference type="Gene3D" id="2.60.40.10">
    <property type="entry name" value="Immunoglobulins"/>
    <property type="match status" value="1"/>
</dbReference>
<name>A0ABC8U979_9AQUA</name>
<evidence type="ECO:0000313" key="3">
    <source>
        <dbReference type="Proteomes" id="UP001642360"/>
    </source>
</evidence>
<dbReference type="InterPro" id="IPR004193">
    <property type="entry name" value="Glyco_hydro_13_N"/>
</dbReference>
<gene>
    <name evidence="2" type="ORF">ILEXP_LOCUS48256</name>
</gene>
<feature type="domain" description="Glycoside hydrolase family 13 N-terminal" evidence="1">
    <location>
        <begin position="140"/>
        <end position="223"/>
    </location>
</feature>
<comment type="caution">
    <text evidence="2">The sequence shown here is derived from an EMBL/GenBank/DDBJ whole genome shotgun (WGS) entry which is preliminary data.</text>
</comment>
<dbReference type="PANTHER" id="PTHR43651">
    <property type="entry name" value="1,4-ALPHA-GLUCAN-BRANCHING ENZYME"/>
    <property type="match status" value="1"/>
</dbReference>
<protein>
    <recommendedName>
        <fullName evidence="1">Glycoside hydrolase family 13 N-terminal domain-containing protein</fullName>
    </recommendedName>
</protein>
<dbReference type="CDD" id="cd02854">
    <property type="entry name" value="E_set_GBE_euk_N"/>
    <property type="match status" value="1"/>
</dbReference>
<dbReference type="Pfam" id="PF02922">
    <property type="entry name" value="CBM_48"/>
    <property type="match status" value="1"/>
</dbReference>
<dbReference type="EMBL" id="CAUOFW020007279">
    <property type="protein sequence ID" value="CAK9178326.1"/>
    <property type="molecule type" value="Genomic_DNA"/>
</dbReference>
<dbReference type="InterPro" id="IPR014756">
    <property type="entry name" value="Ig_E-set"/>
</dbReference>